<feature type="transmembrane region" description="Helical" evidence="14">
    <location>
        <begin position="190"/>
        <end position="211"/>
    </location>
</feature>
<dbReference type="InterPro" id="IPR001734">
    <property type="entry name" value="Na/solute_symporter"/>
</dbReference>
<keyword evidence="16" id="KW-1185">Reference proteome</keyword>
<keyword evidence="10 14" id="KW-0472">Membrane</keyword>
<keyword evidence="5" id="KW-0769">Symport</keyword>
<comment type="subcellular location">
    <subcellularLocation>
        <location evidence="1">Membrane</location>
        <topology evidence="1">Multi-pass membrane protein</topology>
    </subcellularLocation>
</comment>
<feature type="transmembrane region" description="Helical" evidence="14">
    <location>
        <begin position="259"/>
        <end position="284"/>
    </location>
</feature>
<keyword evidence="8" id="KW-0915">Sodium</keyword>
<dbReference type="Proteomes" id="UP001283361">
    <property type="component" value="Unassembled WGS sequence"/>
</dbReference>
<feature type="transmembrane region" description="Helical" evidence="14">
    <location>
        <begin position="63"/>
        <end position="92"/>
    </location>
</feature>
<evidence type="ECO:0000313" key="16">
    <source>
        <dbReference type="Proteomes" id="UP001283361"/>
    </source>
</evidence>
<evidence type="ECO:0000256" key="14">
    <source>
        <dbReference type="SAM" id="Phobius"/>
    </source>
</evidence>
<feature type="non-terminal residue" evidence="15">
    <location>
        <position position="1"/>
    </location>
</feature>
<evidence type="ECO:0000256" key="1">
    <source>
        <dbReference type="ARBA" id="ARBA00004141"/>
    </source>
</evidence>
<evidence type="ECO:0000256" key="11">
    <source>
        <dbReference type="ARBA" id="ARBA00023180"/>
    </source>
</evidence>
<keyword evidence="6" id="KW-0530">Neurotransmitter biosynthesis</keyword>
<feature type="transmembrane region" description="Helical" evidence="14">
    <location>
        <begin position="31"/>
        <end position="51"/>
    </location>
</feature>
<protein>
    <submittedName>
        <fullName evidence="15">Uncharacterized protein</fullName>
    </submittedName>
</protein>
<keyword evidence="11" id="KW-0325">Glycoprotein</keyword>
<keyword evidence="7 14" id="KW-1133">Transmembrane helix</keyword>
<evidence type="ECO:0000256" key="4">
    <source>
        <dbReference type="ARBA" id="ARBA00022692"/>
    </source>
</evidence>
<dbReference type="GO" id="GO:0008292">
    <property type="term" value="P:acetylcholine biosynthetic process"/>
    <property type="evidence" value="ECO:0007669"/>
    <property type="project" value="TreeGrafter"/>
</dbReference>
<organism evidence="15 16">
    <name type="scientific">Elysia crispata</name>
    <name type="common">lettuce slug</name>
    <dbReference type="NCBI Taxonomy" id="231223"/>
    <lineage>
        <taxon>Eukaryota</taxon>
        <taxon>Metazoa</taxon>
        <taxon>Spiralia</taxon>
        <taxon>Lophotrochozoa</taxon>
        <taxon>Mollusca</taxon>
        <taxon>Gastropoda</taxon>
        <taxon>Heterobranchia</taxon>
        <taxon>Euthyneura</taxon>
        <taxon>Panpulmonata</taxon>
        <taxon>Sacoglossa</taxon>
        <taxon>Placobranchoidea</taxon>
        <taxon>Plakobranchidae</taxon>
        <taxon>Elysia</taxon>
    </lineage>
</organism>
<keyword evidence="3" id="KW-0813">Transport</keyword>
<evidence type="ECO:0000256" key="9">
    <source>
        <dbReference type="ARBA" id="ARBA00023065"/>
    </source>
</evidence>
<reference evidence="15" key="1">
    <citation type="journal article" date="2023" name="G3 (Bethesda)">
        <title>A reference genome for the long-term kleptoplast-retaining sea slug Elysia crispata morphotype clarki.</title>
        <authorList>
            <person name="Eastman K.E."/>
            <person name="Pendleton A.L."/>
            <person name="Shaikh M.A."/>
            <person name="Suttiyut T."/>
            <person name="Ogas R."/>
            <person name="Tomko P."/>
            <person name="Gavelis G."/>
            <person name="Widhalm J.R."/>
            <person name="Wisecaver J.H."/>
        </authorList>
    </citation>
    <scope>NUCLEOTIDE SEQUENCE</scope>
    <source>
        <strain evidence="15">ECLA1</strain>
    </source>
</reference>
<proteinExistence type="inferred from homology"/>
<evidence type="ECO:0000256" key="12">
    <source>
        <dbReference type="ARBA" id="ARBA00023201"/>
    </source>
</evidence>
<comment type="caution">
    <text evidence="15">The sequence shown here is derived from an EMBL/GenBank/DDBJ whole genome shotgun (WGS) entry which is preliminary data.</text>
</comment>
<keyword evidence="12" id="KW-0739">Sodium transport</keyword>
<accession>A0AAE1AY73</accession>
<dbReference type="GO" id="GO:0005886">
    <property type="term" value="C:plasma membrane"/>
    <property type="evidence" value="ECO:0007669"/>
    <property type="project" value="TreeGrafter"/>
</dbReference>
<dbReference type="Pfam" id="PF00474">
    <property type="entry name" value="SSF"/>
    <property type="match status" value="1"/>
</dbReference>
<dbReference type="InterPro" id="IPR038377">
    <property type="entry name" value="Na/Glc_symporter_sf"/>
</dbReference>
<dbReference type="InterPro" id="IPR052244">
    <property type="entry name" value="Choline_transporter"/>
</dbReference>
<dbReference type="Gene3D" id="1.20.1730.10">
    <property type="entry name" value="Sodium/glucose cotransporter"/>
    <property type="match status" value="1"/>
</dbReference>
<name>A0AAE1AY73_9GAST</name>
<dbReference type="EMBL" id="JAWDGP010000899">
    <property type="protein sequence ID" value="KAK3796254.1"/>
    <property type="molecule type" value="Genomic_DNA"/>
</dbReference>
<feature type="transmembrane region" description="Helical" evidence="14">
    <location>
        <begin position="164"/>
        <end position="184"/>
    </location>
</feature>
<dbReference type="PROSITE" id="PS50283">
    <property type="entry name" value="NA_SOLUT_SYMP_3"/>
    <property type="match status" value="1"/>
</dbReference>
<dbReference type="AlphaFoldDB" id="A0AAE1AY73"/>
<evidence type="ECO:0000256" key="13">
    <source>
        <dbReference type="RuleBase" id="RU362091"/>
    </source>
</evidence>
<evidence type="ECO:0000256" key="8">
    <source>
        <dbReference type="ARBA" id="ARBA00023053"/>
    </source>
</evidence>
<keyword evidence="4 14" id="KW-0812">Transmembrane</keyword>
<sequence length="336" mass="36791">IIAFPFALTHPAVDKDVLSEKCLGSIPKSTIGSYIDTVLLVVLGGIPWQALYQRVLACKNVRVATMSTILSCVVTFFMAIPPIIMGICGAAADYNGTLPFPVEMKSFILPLTLTYLTPVPVAIIGIGAISAAVMSSALSTSSVITKNIYQDIFRPKASQKELAWVLRISILVSGALGTLIAIFSETIYGLFILCSDLMYVVLFPQLTLILWMPQSNSYGCLAGFFVAFALRLLSGEPVLGLSPVILYPGYDSNKGQQMFPFRTFLMLIGAVCIVVVSLLTHHLFHRGILPRRYDVLKCLRNRTISRRYSVNPASRRSKDDEDTGVELDRQASTNLI</sequence>
<comment type="similarity">
    <text evidence="2 13">Belongs to the sodium:solute symporter (SSF) (TC 2.A.21) family.</text>
</comment>
<keyword evidence="9" id="KW-0406">Ion transport</keyword>
<evidence type="ECO:0000256" key="2">
    <source>
        <dbReference type="ARBA" id="ARBA00006434"/>
    </source>
</evidence>
<evidence type="ECO:0000256" key="10">
    <source>
        <dbReference type="ARBA" id="ARBA00023136"/>
    </source>
</evidence>
<evidence type="ECO:0000256" key="7">
    <source>
        <dbReference type="ARBA" id="ARBA00022989"/>
    </source>
</evidence>
<evidence type="ECO:0000313" key="15">
    <source>
        <dbReference type="EMBL" id="KAK3796254.1"/>
    </source>
</evidence>
<dbReference type="PANTHER" id="PTHR45897">
    <property type="entry name" value="HIGH-AFFINITY CHOLINE TRANSPORTER 1"/>
    <property type="match status" value="1"/>
</dbReference>
<evidence type="ECO:0000256" key="6">
    <source>
        <dbReference type="ARBA" id="ARBA00022979"/>
    </source>
</evidence>
<gene>
    <name evidence="15" type="ORF">RRG08_011774</name>
</gene>
<dbReference type="GO" id="GO:0005307">
    <property type="term" value="F:choline:sodium symporter activity"/>
    <property type="evidence" value="ECO:0007669"/>
    <property type="project" value="TreeGrafter"/>
</dbReference>
<dbReference type="PANTHER" id="PTHR45897:SF4">
    <property type="entry name" value="HIGH-AFFINITY CHOLINE TRANSPORTER 1"/>
    <property type="match status" value="1"/>
</dbReference>
<feature type="transmembrane region" description="Helical" evidence="14">
    <location>
        <begin position="218"/>
        <end position="239"/>
    </location>
</feature>
<evidence type="ECO:0000256" key="5">
    <source>
        <dbReference type="ARBA" id="ARBA00022847"/>
    </source>
</evidence>
<evidence type="ECO:0000256" key="3">
    <source>
        <dbReference type="ARBA" id="ARBA00022448"/>
    </source>
</evidence>